<dbReference type="GO" id="GO:0003777">
    <property type="term" value="F:microtubule motor activity"/>
    <property type="evidence" value="ECO:0007669"/>
    <property type="project" value="InterPro"/>
</dbReference>
<dbReference type="PANTHER" id="PTHR24115:SF0">
    <property type="entry name" value="FI21273P1-RELATED"/>
    <property type="match status" value="1"/>
</dbReference>
<dbReference type="GO" id="GO:0005819">
    <property type="term" value="C:spindle"/>
    <property type="evidence" value="ECO:0007669"/>
    <property type="project" value="TreeGrafter"/>
</dbReference>
<dbReference type="GO" id="GO:0005871">
    <property type="term" value="C:kinesin complex"/>
    <property type="evidence" value="ECO:0007669"/>
    <property type="project" value="TreeGrafter"/>
</dbReference>
<dbReference type="PROSITE" id="PS50103">
    <property type="entry name" value="ZF_C3H1"/>
    <property type="match status" value="1"/>
</dbReference>
<dbReference type="GO" id="GO:0016887">
    <property type="term" value="F:ATP hydrolysis activity"/>
    <property type="evidence" value="ECO:0007669"/>
    <property type="project" value="TreeGrafter"/>
</dbReference>
<gene>
    <name evidence="4" type="primary">DSK1</name>
    <name evidence="4" type="ORF">AK812_SmicGene4835</name>
</gene>
<feature type="region of interest" description="Disordered" evidence="2">
    <location>
        <begin position="1389"/>
        <end position="1430"/>
    </location>
</feature>
<evidence type="ECO:0000313" key="5">
    <source>
        <dbReference type="Proteomes" id="UP000186817"/>
    </source>
</evidence>
<feature type="zinc finger region" description="C3H1-type" evidence="1">
    <location>
        <begin position="354"/>
        <end position="382"/>
    </location>
</feature>
<dbReference type="OrthoDB" id="423430at2759"/>
<dbReference type="PRINTS" id="PR00380">
    <property type="entry name" value="KINESINHEAVY"/>
</dbReference>
<keyword evidence="5" id="KW-1185">Reference proteome</keyword>
<keyword evidence="1" id="KW-0862">Zinc</keyword>
<dbReference type="SUPFAM" id="SSF52540">
    <property type="entry name" value="P-loop containing nucleoside triphosphate hydrolases"/>
    <property type="match status" value="1"/>
</dbReference>
<keyword evidence="1" id="KW-0479">Metal-binding</keyword>
<dbReference type="InterPro" id="IPR001752">
    <property type="entry name" value="Kinesin_motor_dom"/>
</dbReference>
<dbReference type="GO" id="GO:0005874">
    <property type="term" value="C:microtubule"/>
    <property type="evidence" value="ECO:0007669"/>
    <property type="project" value="TreeGrafter"/>
</dbReference>
<protein>
    <submittedName>
        <fullName evidence="4">Diatom spindle kinesin-1</fullName>
    </submittedName>
</protein>
<evidence type="ECO:0000313" key="4">
    <source>
        <dbReference type="EMBL" id="OLQ11366.1"/>
    </source>
</evidence>
<accession>A0A1Q9EV98</accession>
<dbReference type="InterPro" id="IPR027417">
    <property type="entry name" value="P-loop_NTPase"/>
</dbReference>
<dbReference type="GO" id="GO:0007018">
    <property type="term" value="P:microtubule-based movement"/>
    <property type="evidence" value="ECO:0007669"/>
    <property type="project" value="InterPro"/>
</dbReference>
<dbReference type="GO" id="GO:0005524">
    <property type="term" value="F:ATP binding"/>
    <property type="evidence" value="ECO:0007669"/>
    <property type="project" value="InterPro"/>
</dbReference>
<name>A0A1Q9EV98_SYMMI</name>
<dbReference type="GO" id="GO:0008270">
    <property type="term" value="F:zinc ion binding"/>
    <property type="evidence" value="ECO:0007669"/>
    <property type="project" value="UniProtKB-KW"/>
</dbReference>
<dbReference type="Proteomes" id="UP000186817">
    <property type="component" value="Unassembled WGS sequence"/>
</dbReference>
<keyword evidence="1" id="KW-0863">Zinc-finger</keyword>
<dbReference type="GO" id="GO:0008017">
    <property type="term" value="F:microtubule binding"/>
    <property type="evidence" value="ECO:0007669"/>
    <property type="project" value="InterPro"/>
</dbReference>
<evidence type="ECO:0000256" key="1">
    <source>
        <dbReference type="PROSITE-ProRule" id="PRU00723"/>
    </source>
</evidence>
<organism evidence="4 5">
    <name type="scientific">Symbiodinium microadriaticum</name>
    <name type="common">Dinoflagellate</name>
    <name type="synonym">Zooxanthella microadriatica</name>
    <dbReference type="NCBI Taxonomy" id="2951"/>
    <lineage>
        <taxon>Eukaryota</taxon>
        <taxon>Sar</taxon>
        <taxon>Alveolata</taxon>
        <taxon>Dinophyceae</taxon>
        <taxon>Suessiales</taxon>
        <taxon>Symbiodiniaceae</taxon>
        <taxon>Symbiodinium</taxon>
    </lineage>
</organism>
<dbReference type="InterPro" id="IPR027640">
    <property type="entry name" value="Kinesin-like_fam"/>
</dbReference>
<evidence type="ECO:0000259" key="3">
    <source>
        <dbReference type="PROSITE" id="PS50103"/>
    </source>
</evidence>
<dbReference type="Pfam" id="PF00225">
    <property type="entry name" value="Kinesin"/>
    <property type="match status" value="1"/>
</dbReference>
<dbReference type="InterPro" id="IPR036961">
    <property type="entry name" value="Kinesin_motor_dom_sf"/>
</dbReference>
<dbReference type="PANTHER" id="PTHR24115">
    <property type="entry name" value="KINESIN-RELATED"/>
    <property type="match status" value="1"/>
</dbReference>
<dbReference type="Pfam" id="PF00642">
    <property type="entry name" value="zf-CCCH"/>
    <property type="match status" value="1"/>
</dbReference>
<dbReference type="InterPro" id="IPR000571">
    <property type="entry name" value="Znf_CCCH"/>
</dbReference>
<reference evidence="4 5" key="1">
    <citation type="submission" date="2016-02" db="EMBL/GenBank/DDBJ databases">
        <title>Genome analysis of coral dinoflagellate symbionts highlights evolutionary adaptations to a symbiotic lifestyle.</title>
        <authorList>
            <person name="Aranda M."/>
            <person name="Li Y."/>
            <person name="Liew Y.J."/>
            <person name="Baumgarten S."/>
            <person name="Simakov O."/>
            <person name="Wilson M."/>
            <person name="Piel J."/>
            <person name="Ashoor H."/>
            <person name="Bougouffa S."/>
            <person name="Bajic V.B."/>
            <person name="Ryu T."/>
            <person name="Ravasi T."/>
            <person name="Bayer T."/>
            <person name="Micklem G."/>
            <person name="Kim H."/>
            <person name="Bhak J."/>
            <person name="Lajeunesse T.C."/>
            <person name="Voolstra C.R."/>
        </authorList>
    </citation>
    <scope>NUCLEOTIDE SEQUENCE [LARGE SCALE GENOMIC DNA]</scope>
    <source>
        <strain evidence="4 5">CCMP2467</strain>
    </source>
</reference>
<comment type="caution">
    <text evidence="4">The sequence shown here is derived from an EMBL/GenBank/DDBJ whole genome shotgun (WGS) entry which is preliminary data.</text>
</comment>
<dbReference type="EMBL" id="LSRX01000060">
    <property type="protein sequence ID" value="OLQ11366.1"/>
    <property type="molecule type" value="Genomic_DNA"/>
</dbReference>
<feature type="compositionally biased region" description="Acidic residues" evidence="2">
    <location>
        <begin position="1392"/>
        <end position="1410"/>
    </location>
</feature>
<dbReference type="Gene3D" id="3.40.850.10">
    <property type="entry name" value="Kinesin motor domain"/>
    <property type="match status" value="1"/>
</dbReference>
<dbReference type="SMART" id="SM00129">
    <property type="entry name" value="KISc"/>
    <property type="match status" value="1"/>
</dbReference>
<proteinExistence type="predicted"/>
<feature type="region of interest" description="Disordered" evidence="2">
    <location>
        <begin position="299"/>
        <end position="350"/>
    </location>
</feature>
<evidence type="ECO:0000256" key="2">
    <source>
        <dbReference type="SAM" id="MobiDB-lite"/>
    </source>
</evidence>
<sequence>MVEASLAKGSSDLRFLLTHHKVTADVQAKLYDNSIDTVAKFAAFVSDATDLREVLKTDLGIDPASSLSLRAQAASLMVAWETAKARVKTQAEAEATNEVREWAKPIPQTDYIAMRQAFATQFGDLEDKHIPAKEYIEKKLHELETGEFRAEPLTEVISRDEVDPDVLLPRWNASGTLSIAKGGSRTTAPSGPEQLRLRLTVLQNALIMIKLKHPGRAELADVTFAVFERYKDYLLGDYCYGLRSSEESGSLIPPWPLILSYEHAIRKHAYKLMATDGRSFGDALARAYKEATVKERHFTTPLALHAKRPSPTVPPPPLNPYQRDPKKGKGKLGKGKDKQPTKFGTLAGTSNRTPDGKPICYRFNAKGGCKKGAKCHFAHVCLHCFAKHPATECPALKNKRDDKQQETASAWGWDATIECVDICRSAKMDLTKSTLRQSYLDKIQAKSFDAKLLSPPCSSFSRAPFANHRGPRPVRCYQHPRGKDTLTARERDRAILGNVFADFAWEVATLVAKGAANFLAFEQPEDLGAIHKGPFAGERPASMWQWPAFEQLLKQGCRTVVFHQASFGTPYAKPTRLFLRTPCELPSFVHEGAPTFDEAGSYLGPLPSSNQYGGILQHRAKGLFATSGSEQWPPRLCQWLASVLVQTCLDPASTATEGEVQEQHNDDDLGYVVNEPEGPRVLGGVGPPRYCQQLGGRKDYHDGGGLCSPGRWKPEDRSLASGPSWDWLREKTLDLVLKELGATDVKELEREAFRMAAGSEHGCSLAKNEKLQSQLRQLWKDWLEAQDLGEEELLHQAEGQPLYLRLLRGLLEAAGDPDREFLRRAEEGLPLGILEQLPRTPHVFEEQLKWPLENAPWEASLAWVPNYSSVEEHLTFAKEKFDEDVEEGLMARMTLREFRERYGENSAIASLAIIVEDELKDKKRIIHDATHGVRVNHRIKCRDKIRAPGAREKKQLLREMIDEKRVAFSVVGDISKAHRRYKHQPSEHGFMGCQLSTEETIPGDPDSQLVYVNLVGTFGLSCASNWWTRIAACGVRLVYHLLGPRFPLDLLLYADDLESLGRTPAGRQGIPLSYLFLATLGYPFKWPKTRGGFRVEWLGMETDYPGHQLGLSKKRADWLVEWLRDKATRGRVSAKEFSQGLGRLGFAAMALDWERPFLGPLHAWSSAVQTKVGTLTVPTMLRVLCLWLAERLEAGGRLQRPAPLVEEGTPLSFFTDAKAEAGKAWIGGFLELVPGCQGPWFSLEVQQSWAPWAFAKGDPNKVIAALELLATLVAVKLWVPEGPAKKTTRVAIRGYTDNKSNEALLKKAMTTKFPSTLVLMETAEELSAKNCELQLQWIRRDLNQLADDLTNENFASFDPEFRVKLEGQEARSLVALRLRKGDWLAKNARDNLEDDEPDDDDDDDDDDGDAGDSVHERQMQGGASDWLKGGKKASAKLSRVVRQGAARPSNQWKCRKEDWGAQHVIDDADSLIDLLSADGTSLDKVVFHPRRFEHWDTAVNFLVGLKAPNVTLVTAGHAGFEPWWNLLEKCLKQQPDRRNVPGQDRTKAVLCSRKLCIFCIEGKLTAFEIAGKNMRDLLGDGSNDLKVMDKGNRTHIVGEPSSPDNLQQLLEGALARRATRATQANDTSSRSHAVFRICLPGGAVLTLVDCAGSERRQDTTQHDSQGQKESAEINATIFALKDSGGLSSASLPCFVEVSGCRESGAKELQGTKMAFEEQAACRLKSNHGRRQGRPTRAPGRKAMFGTSSKALPVVLRGFTQRQSQRPVQRFTQLCAGDAVLGQRLFDELRKVVCGIQSQRPAGILVQPSSDLTEPVEIVLLSEHRSQQAAQILQAQGALQLMKALLVAVMAVVRTLVVLYTSLQSEKVTLSWEIVGPQEDGREARCSSPIRAKYCSLHPREQTRLRKNAEHRSGFGA</sequence>
<feature type="domain" description="C3H1-type" evidence="3">
    <location>
        <begin position="354"/>
        <end position="382"/>
    </location>
</feature>